<dbReference type="OrthoDB" id="3343890at2"/>
<dbReference type="RefSeq" id="WP_111651511.1">
    <property type="nucleotide sequence ID" value="NZ_JACHWI010000002.1"/>
</dbReference>
<feature type="region of interest" description="Disordered" evidence="1">
    <location>
        <begin position="1"/>
        <end position="20"/>
    </location>
</feature>
<dbReference type="InterPro" id="IPR011047">
    <property type="entry name" value="Quinoprotein_ADH-like_sf"/>
</dbReference>
<feature type="transmembrane region" description="Helical" evidence="2">
    <location>
        <begin position="28"/>
        <end position="51"/>
    </location>
</feature>
<dbReference type="Proteomes" id="UP000249341">
    <property type="component" value="Unassembled WGS sequence"/>
</dbReference>
<dbReference type="Gene3D" id="2.130.10.10">
    <property type="entry name" value="YVTN repeat-like/Quinoprotein amine dehydrogenase"/>
    <property type="match status" value="1"/>
</dbReference>
<comment type="caution">
    <text evidence="4">The sequence shown here is derived from an EMBL/GenBank/DDBJ whole genome shotgun (WGS) entry which is preliminary data.</text>
</comment>
<proteinExistence type="predicted"/>
<reference evidence="4 5" key="1">
    <citation type="submission" date="2018-06" db="EMBL/GenBank/DDBJ databases">
        <title>Genomic Encyclopedia of Type Strains, Phase III (KMG-III): the genomes of soil and plant-associated and newly described type strains.</title>
        <authorList>
            <person name="Whitman W."/>
        </authorList>
    </citation>
    <scope>NUCLEOTIDE SEQUENCE [LARGE SCALE GENOMIC DNA]</scope>
    <source>
        <strain evidence="4 5">CGMCC 4.7090</strain>
    </source>
</reference>
<dbReference type="Pfam" id="PF13360">
    <property type="entry name" value="PQQ_2"/>
    <property type="match status" value="1"/>
</dbReference>
<keyword evidence="2" id="KW-0812">Transmembrane</keyword>
<organism evidence="4 5">
    <name type="scientific">Actinoplanes lutulentus</name>
    <dbReference type="NCBI Taxonomy" id="1287878"/>
    <lineage>
        <taxon>Bacteria</taxon>
        <taxon>Bacillati</taxon>
        <taxon>Actinomycetota</taxon>
        <taxon>Actinomycetes</taxon>
        <taxon>Micromonosporales</taxon>
        <taxon>Micromonosporaceae</taxon>
        <taxon>Actinoplanes</taxon>
    </lineage>
</organism>
<evidence type="ECO:0000256" key="2">
    <source>
        <dbReference type="SAM" id="Phobius"/>
    </source>
</evidence>
<keyword evidence="2" id="KW-0472">Membrane</keyword>
<feature type="domain" description="Pyrrolo-quinoline quinone repeat" evidence="3">
    <location>
        <begin position="202"/>
        <end position="340"/>
    </location>
</feature>
<gene>
    <name evidence="4" type="ORF">B0I29_112191</name>
</gene>
<keyword evidence="5" id="KW-1185">Reference proteome</keyword>
<keyword evidence="2" id="KW-1133">Transmembrane helix</keyword>
<protein>
    <submittedName>
        <fullName evidence="4">Outer membrane protein assembly factor BamB</fullName>
    </submittedName>
</protein>
<accession>A0A327ZD40</accession>
<feature type="compositionally biased region" description="Basic and acidic residues" evidence="1">
    <location>
        <begin position="1"/>
        <end position="19"/>
    </location>
</feature>
<evidence type="ECO:0000313" key="5">
    <source>
        <dbReference type="Proteomes" id="UP000249341"/>
    </source>
</evidence>
<name>A0A327ZD40_9ACTN</name>
<dbReference type="SUPFAM" id="SSF50998">
    <property type="entry name" value="Quinoprotein alcohol dehydrogenase-like"/>
    <property type="match status" value="1"/>
</dbReference>
<evidence type="ECO:0000259" key="3">
    <source>
        <dbReference type="Pfam" id="PF13360"/>
    </source>
</evidence>
<dbReference type="EMBL" id="QLMJ01000012">
    <property type="protein sequence ID" value="RAK33159.1"/>
    <property type="molecule type" value="Genomic_DNA"/>
</dbReference>
<evidence type="ECO:0000313" key="4">
    <source>
        <dbReference type="EMBL" id="RAK33159.1"/>
    </source>
</evidence>
<sequence>MTLIDLDRAAESDQADSRRPPPWRYRHAGLLLAAVLMITLGGAAPTASVFWRYLGEIGQVNTAEVPVQLTGDHLYTLASSGVRRELTAYQLDPPRQLWTSEVPLGAGYDATQGLFGSVTVRRSGDVVLVSEGVTTTALDAGIGAVRWSAPFVVTLLSSGHVGVVVERIFRPGTEYDQASGDPGPLYFSATGVPHTEAPIRTEVRGIDLTTGKTVWTTAPGGSVTVDPARGGPDPAAVLITASDRLIRLDGATGRTLAETELPELNGSGPFSGSVIGDVAMVGYQDPARLVAYDARTLRRLWQRDRPDVEGEVPSCRDVICSGPRSELLVLNPATGDEAWAVYAETDLASRAGSVLETRADTDTPIRLADPLTGKTLADLGGWDQALEGEADGVLVVRRDDSFAAVLPGHHELTFLGTVDTAGADCSADEHHVVCRDGTGLGVWAYRI</sequence>
<dbReference type="InterPro" id="IPR015943">
    <property type="entry name" value="WD40/YVTN_repeat-like_dom_sf"/>
</dbReference>
<dbReference type="AlphaFoldDB" id="A0A327ZD40"/>
<dbReference type="InterPro" id="IPR002372">
    <property type="entry name" value="PQQ_rpt_dom"/>
</dbReference>
<evidence type="ECO:0000256" key="1">
    <source>
        <dbReference type="SAM" id="MobiDB-lite"/>
    </source>
</evidence>